<feature type="domain" description="Outer membrane lipoprotein BamD-like" evidence="4">
    <location>
        <begin position="166"/>
        <end position="250"/>
    </location>
</feature>
<organism evidence="5">
    <name type="scientific">Eiseniibacteriota bacterium</name>
    <dbReference type="NCBI Taxonomy" id="2212470"/>
    <lineage>
        <taxon>Bacteria</taxon>
        <taxon>Candidatus Eiseniibacteriota</taxon>
    </lineage>
</organism>
<evidence type="ECO:0000259" key="4">
    <source>
        <dbReference type="Pfam" id="PF13525"/>
    </source>
</evidence>
<feature type="region of interest" description="Disordered" evidence="3">
    <location>
        <begin position="102"/>
        <end position="134"/>
    </location>
</feature>
<feature type="coiled-coil region" evidence="2">
    <location>
        <begin position="43"/>
        <end position="95"/>
    </location>
</feature>
<dbReference type="SUPFAM" id="SSF48452">
    <property type="entry name" value="TPR-like"/>
    <property type="match status" value="1"/>
</dbReference>
<evidence type="ECO:0000313" key="5">
    <source>
        <dbReference type="EMBL" id="HER43217.1"/>
    </source>
</evidence>
<dbReference type="InterPro" id="IPR039565">
    <property type="entry name" value="BamD-like"/>
</dbReference>
<dbReference type="Proteomes" id="UP000886069">
    <property type="component" value="Unassembled WGS sequence"/>
</dbReference>
<dbReference type="InterPro" id="IPR011990">
    <property type="entry name" value="TPR-like_helical_dom_sf"/>
</dbReference>
<protein>
    <submittedName>
        <fullName evidence="5">Tetratricopeptide repeat protein</fullName>
    </submittedName>
</protein>
<dbReference type="Gene3D" id="1.25.40.10">
    <property type="entry name" value="Tetratricopeptide repeat domain"/>
    <property type="match status" value="1"/>
</dbReference>
<name>A0A7V2F2W6_UNCEI</name>
<accession>A0A7V2F2W6</accession>
<keyword evidence="2" id="KW-0175">Coiled coil</keyword>
<dbReference type="AlphaFoldDB" id="A0A7V2F2W6"/>
<dbReference type="Pfam" id="PF13525">
    <property type="entry name" value="YfiO"/>
    <property type="match status" value="1"/>
</dbReference>
<reference evidence="5" key="1">
    <citation type="journal article" date="2020" name="mSystems">
        <title>Genome- and Community-Level Interaction Insights into Carbon Utilization and Element Cycling Functions of Hydrothermarchaeota in Hydrothermal Sediment.</title>
        <authorList>
            <person name="Zhou Z."/>
            <person name="Liu Y."/>
            <person name="Xu W."/>
            <person name="Pan J."/>
            <person name="Luo Z.H."/>
            <person name="Li M."/>
        </authorList>
    </citation>
    <scope>NUCLEOTIDE SEQUENCE [LARGE SCALE GENOMIC DNA]</scope>
    <source>
        <strain evidence="5">SpSt-1233</strain>
    </source>
</reference>
<gene>
    <name evidence="5" type="ORF">ENO08_02010</name>
</gene>
<evidence type="ECO:0000256" key="1">
    <source>
        <dbReference type="ARBA" id="ARBA00022729"/>
    </source>
</evidence>
<sequence>MSASRQVPILACLLAAALLAQTGCWGRKFFRMPSESLETSAKADSLLRVNSELRRRMAAMEQSLEQQQEYSRRTNAQLKIDIEELKDQINMLQEMLRYTGSSEGAAGIRDRTPPREDTSVGTRETPGSLPDGLTGVSPDSLGADSAGVAASMAAPPPAEEIHRQMYLDFSRGEFQLALEESEVFLEEYPDHRLVEEVLFIRGECFMEQKKHFDALKEFSRILQDFPSGERVPPSLLRMAIAYEDIGEREIAGGIARRLIREHPYSEEAAVAQDRFGELLKE</sequence>
<dbReference type="EMBL" id="DSEC01000142">
    <property type="protein sequence ID" value="HER43217.1"/>
    <property type="molecule type" value="Genomic_DNA"/>
</dbReference>
<keyword evidence="1" id="KW-0732">Signal</keyword>
<evidence type="ECO:0000256" key="3">
    <source>
        <dbReference type="SAM" id="MobiDB-lite"/>
    </source>
</evidence>
<evidence type="ECO:0000256" key="2">
    <source>
        <dbReference type="SAM" id="Coils"/>
    </source>
</evidence>
<comment type="caution">
    <text evidence="5">The sequence shown here is derived from an EMBL/GenBank/DDBJ whole genome shotgun (WGS) entry which is preliminary data.</text>
</comment>
<proteinExistence type="predicted"/>
<feature type="compositionally biased region" description="Basic and acidic residues" evidence="3">
    <location>
        <begin position="108"/>
        <end position="118"/>
    </location>
</feature>